<comment type="caution">
    <text evidence="2">The sequence shown here is derived from an EMBL/GenBank/DDBJ whole genome shotgun (WGS) entry which is preliminary data.</text>
</comment>
<proteinExistence type="predicted"/>
<evidence type="ECO:0000313" key="3">
    <source>
        <dbReference type="Proteomes" id="UP001156601"/>
    </source>
</evidence>
<sequence length="103" mass="12159">MKAQESTTEKVSFFDNPKNIKIMMIVFYVLCALLVLLDFVVHRHIYLDFEKIPTFYALYGFVACVVLVVLAKLMRKVVMRDENYYRDRDDLIGTESKDEEHQS</sequence>
<accession>A0AA37T1D4</accession>
<reference evidence="2" key="1">
    <citation type="journal article" date="2014" name="Int. J. Syst. Evol. Microbiol.">
        <title>Complete genome sequence of Corynebacterium casei LMG S-19264T (=DSM 44701T), isolated from a smear-ripened cheese.</title>
        <authorList>
            <consortium name="US DOE Joint Genome Institute (JGI-PGF)"/>
            <person name="Walter F."/>
            <person name="Albersmeier A."/>
            <person name="Kalinowski J."/>
            <person name="Ruckert C."/>
        </authorList>
    </citation>
    <scope>NUCLEOTIDE SEQUENCE</scope>
    <source>
        <strain evidence="2">NBRC 110023</strain>
    </source>
</reference>
<evidence type="ECO:0000256" key="1">
    <source>
        <dbReference type="SAM" id="Phobius"/>
    </source>
</evidence>
<name>A0AA37T1D4_9ALTE</name>
<reference evidence="2" key="2">
    <citation type="submission" date="2023-01" db="EMBL/GenBank/DDBJ databases">
        <title>Draft genome sequence of Agaribacter marinus strain NBRC 110023.</title>
        <authorList>
            <person name="Sun Q."/>
            <person name="Mori K."/>
        </authorList>
    </citation>
    <scope>NUCLEOTIDE SEQUENCE</scope>
    <source>
        <strain evidence="2">NBRC 110023</strain>
    </source>
</reference>
<dbReference type="AlphaFoldDB" id="A0AA37T1D4"/>
<keyword evidence="1" id="KW-1133">Transmembrane helix</keyword>
<feature type="transmembrane region" description="Helical" evidence="1">
    <location>
        <begin position="20"/>
        <end position="41"/>
    </location>
</feature>
<dbReference type="EMBL" id="BSOT01000007">
    <property type="protein sequence ID" value="GLR71985.1"/>
    <property type="molecule type" value="Genomic_DNA"/>
</dbReference>
<dbReference type="Proteomes" id="UP001156601">
    <property type="component" value="Unassembled WGS sequence"/>
</dbReference>
<keyword evidence="1" id="KW-0472">Membrane</keyword>
<protein>
    <submittedName>
        <fullName evidence="2">Uncharacterized protein</fullName>
    </submittedName>
</protein>
<keyword evidence="1" id="KW-0812">Transmembrane</keyword>
<evidence type="ECO:0000313" key="2">
    <source>
        <dbReference type="EMBL" id="GLR71985.1"/>
    </source>
</evidence>
<gene>
    <name evidence="2" type="ORF">GCM10007852_28930</name>
</gene>
<organism evidence="2 3">
    <name type="scientific">Agaribacter marinus</name>
    <dbReference type="NCBI Taxonomy" id="1431249"/>
    <lineage>
        <taxon>Bacteria</taxon>
        <taxon>Pseudomonadati</taxon>
        <taxon>Pseudomonadota</taxon>
        <taxon>Gammaproteobacteria</taxon>
        <taxon>Alteromonadales</taxon>
        <taxon>Alteromonadaceae</taxon>
        <taxon>Agaribacter</taxon>
    </lineage>
</organism>
<feature type="transmembrane region" description="Helical" evidence="1">
    <location>
        <begin position="53"/>
        <end position="71"/>
    </location>
</feature>
<keyword evidence="3" id="KW-1185">Reference proteome</keyword>
<dbReference type="RefSeq" id="WP_284218344.1">
    <property type="nucleotide sequence ID" value="NZ_BSOT01000007.1"/>
</dbReference>